<organism evidence="2 3">
    <name type="scientific">Panicum virgatum</name>
    <name type="common">Blackwell switchgrass</name>
    <dbReference type="NCBI Taxonomy" id="38727"/>
    <lineage>
        <taxon>Eukaryota</taxon>
        <taxon>Viridiplantae</taxon>
        <taxon>Streptophyta</taxon>
        <taxon>Embryophyta</taxon>
        <taxon>Tracheophyta</taxon>
        <taxon>Spermatophyta</taxon>
        <taxon>Magnoliopsida</taxon>
        <taxon>Liliopsida</taxon>
        <taxon>Poales</taxon>
        <taxon>Poaceae</taxon>
        <taxon>PACMAD clade</taxon>
        <taxon>Panicoideae</taxon>
        <taxon>Panicodae</taxon>
        <taxon>Paniceae</taxon>
        <taxon>Panicinae</taxon>
        <taxon>Panicum</taxon>
        <taxon>Panicum sect. Hiantes</taxon>
    </lineage>
</organism>
<dbReference type="Proteomes" id="UP000823388">
    <property type="component" value="Chromosome 1N"/>
</dbReference>
<evidence type="ECO:0000256" key="1">
    <source>
        <dbReference type="SAM" id="MobiDB-lite"/>
    </source>
</evidence>
<evidence type="ECO:0000313" key="3">
    <source>
        <dbReference type="Proteomes" id="UP000823388"/>
    </source>
</evidence>
<keyword evidence="3" id="KW-1185">Reference proteome</keyword>
<protein>
    <submittedName>
        <fullName evidence="2">Uncharacterized protein</fullName>
    </submittedName>
</protein>
<gene>
    <name evidence="2" type="ORF">PVAP13_1NG158619</name>
</gene>
<proteinExistence type="predicted"/>
<comment type="caution">
    <text evidence="2">The sequence shown here is derived from an EMBL/GenBank/DDBJ whole genome shotgun (WGS) entry which is preliminary data.</text>
</comment>
<sequence length="274" mass="31914">MKDAKEAQNDDLEVKCFFFITFNTLLMASTQNDLDVFWMQAGMELERISKINWRKVVLNQLVQGLHLVCPDVTAWMKPKSPSGKTDNISGPVIVLLSNRISAFVTLRICYYNKCTVAKLVAESKQVDCKKFDKLESRKYNNCTKVQKVTGEQNENAHFQKKNERTRLHKNEDRKRDKEEKGTHKAKKNSGGKNDMVLLIHALEDFMKSSLKDVPHIFHNEFLETVKQNHSSIVQKYKEILKIQSQMPSTLKVFVDKLQWVYMTFKFPNFILYKA</sequence>
<name>A0A8T0WXH6_PANVG</name>
<dbReference type="EMBL" id="CM029038">
    <property type="protein sequence ID" value="KAG2650326.1"/>
    <property type="molecule type" value="Genomic_DNA"/>
</dbReference>
<feature type="compositionally biased region" description="Basic and acidic residues" evidence="1">
    <location>
        <begin position="160"/>
        <end position="182"/>
    </location>
</feature>
<evidence type="ECO:0000313" key="2">
    <source>
        <dbReference type="EMBL" id="KAG2650326.1"/>
    </source>
</evidence>
<accession>A0A8T0WXH6</accession>
<reference evidence="2" key="1">
    <citation type="submission" date="2020-05" db="EMBL/GenBank/DDBJ databases">
        <title>WGS assembly of Panicum virgatum.</title>
        <authorList>
            <person name="Lovell J.T."/>
            <person name="Jenkins J."/>
            <person name="Shu S."/>
            <person name="Juenger T.E."/>
            <person name="Schmutz J."/>
        </authorList>
    </citation>
    <scope>NUCLEOTIDE SEQUENCE</scope>
    <source>
        <strain evidence="2">AP13</strain>
    </source>
</reference>
<feature type="region of interest" description="Disordered" evidence="1">
    <location>
        <begin position="150"/>
        <end position="190"/>
    </location>
</feature>
<dbReference type="AlphaFoldDB" id="A0A8T0WXH6"/>